<gene>
    <name evidence="1" type="ORF">SH601_03580</name>
</gene>
<protein>
    <submittedName>
        <fullName evidence="1">GDSL-type esterase/lipase family protein</fullName>
    </submittedName>
</protein>
<dbReference type="EMBL" id="JAWZSR010000002">
    <property type="protein sequence ID" value="MDX8045058.1"/>
    <property type="molecule type" value="Genomic_DNA"/>
</dbReference>
<comment type="caution">
    <text evidence="1">The sequence shown here is derived from an EMBL/GenBank/DDBJ whole genome shotgun (WGS) entry which is preliminary data.</text>
</comment>
<dbReference type="Proteomes" id="UP001277972">
    <property type="component" value="Unassembled WGS sequence"/>
</dbReference>
<evidence type="ECO:0000313" key="2">
    <source>
        <dbReference type="Proteomes" id="UP001277972"/>
    </source>
</evidence>
<name>A0ACC6M275_9BACI</name>
<organism evidence="1 2">
    <name type="scientific">Gracilibacillus pellucidus</name>
    <dbReference type="NCBI Taxonomy" id="3095368"/>
    <lineage>
        <taxon>Bacteria</taxon>
        <taxon>Bacillati</taxon>
        <taxon>Bacillota</taxon>
        <taxon>Bacilli</taxon>
        <taxon>Bacillales</taxon>
        <taxon>Bacillaceae</taxon>
        <taxon>Gracilibacillus</taxon>
    </lineage>
</organism>
<evidence type="ECO:0000313" key="1">
    <source>
        <dbReference type="EMBL" id="MDX8045058.1"/>
    </source>
</evidence>
<keyword evidence="2" id="KW-1185">Reference proteome</keyword>
<sequence length="425" mass="48259">MDKFTRKMVLMFVLVVIPGIVLSSWTVAAANKTLTFDFGTGSSNDEEGYYQVTPTTEYSTEQGYGFTNTEGITAYQFEREDLLQKDALRFNDETIFKVDLEPGDYQLTFIAGDADEEISVGVKVEDIQKVENQVVESNQFLDETFELALIEETLSLQLTGENPRINGLRIERLAERNATKHPTVYVASDSTAQTYDDYWKPQTGWGQVLDRYFKDRVTVDNHAIGGRSSKTFYTEGRLDTILREIKPDDYLLIQFGHNDATYTRPERYTTVEDFKDYLTTYVTGVRQRGAVPILITPVNRRDFNPDTGIFNVSFPEYKEGMEEVAAELDVLLVDLNSLSRELFNELGPEGTKSIFLHLDPGMYEAHPNGVADDTHFQEHGAIQVARILSEGIKKLNTPLARYVQKEKRGKGPFENPREDNPGKNK</sequence>
<reference evidence="1" key="1">
    <citation type="submission" date="2023-11" db="EMBL/GenBank/DDBJ databases">
        <title>Gracilibacillus pellucida a moderately halophilic bacterium isolated from saline soil in Xinjiang province.</title>
        <authorList>
            <person name="Zhang Z."/>
            <person name="Tan F."/>
            <person name="Wang Y."/>
            <person name="Xia M."/>
        </authorList>
    </citation>
    <scope>NUCLEOTIDE SEQUENCE</scope>
    <source>
        <strain evidence="1">S3-1-1</strain>
    </source>
</reference>
<proteinExistence type="predicted"/>
<accession>A0ACC6M275</accession>